<dbReference type="InterPro" id="IPR001570">
    <property type="entry name" value="Peptidase_M4_C_domain"/>
</dbReference>
<dbReference type="Pfam" id="PF03413">
    <property type="entry name" value="PepSY"/>
    <property type="match status" value="1"/>
</dbReference>
<dbReference type="SUPFAM" id="SSF55486">
    <property type="entry name" value="Metalloproteases ('zincins'), catalytic domain"/>
    <property type="match status" value="1"/>
</dbReference>
<keyword evidence="6 11" id="KW-0378">Hydrolase</keyword>
<dbReference type="AlphaFoldDB" id="A0A327ZSU6"/>
<feature type="active site" evidence="10">
    <location>
        <position position="345"/>
    </location>
</feature>
<dbReference type="Pfam" id="PF02868">
    <property type="entry name" value="Peptidase_M4_C"/>
    <property type="match status" value="1"/>
</dbReference>
<dbReference type="Proteomes" id="UP000249808">
    <property type="component" value="Unassembled WGS sequence"/>
</dbReference>
<dbReference type="GO" id="GO:0004222">
    <property type="term" value="F:metalloendopeptidase activity"/>
    <property type="evidence" value="ECO:0007669"/>
    <property type="project" value="UniProtKB-UniRule"/>
</dbReference>
<dbReference type="EC" id="3.4.24.-" evidence="11"/>
<dbReference type="Pfam" id="PF07504">
    <property type="entry name" value="FTP"/>
    <property type="match status" value="1"/>
</dbReference>
<dbReference type="GO" id="GO:0005576">
    <property type="term" value="C:extracellular region"/>
    <property type="evidence" value="ECO:0007669"/>
    <property type="project" value="UniProtKB-SubCell"/>
</dbReference>
<evidence type="ECO:0000256" key="7">
    <source>
        <dbReference type="ARBA" id="ARBA00022833"/>
    </source>
</evidence>
<dbReference type="Pfam" id="PF01447">
    <property type="entry name" value="Peptidase_M4"/>
    <property type="match status" value="1"/>
</dbReference>
<feature type="active site" description="Proton donor" evidence="10">
    <location>
        <position position="428"/>
    </location>
</feature>
<keyword evidence="9" id="KW-0865">Zymogen</keyword>
<dbReference type="InterPro" id="IPR023612">
    <property type="entry name" value="Peptidase_M4"/>
</dbReference>
<dbReference type="PRINTS" id="PR00730">
    <property type="entry name" value="THERMOLYSIN"/>
</dbReference>
<evidence type="ECO:0000256" key="3">
    <source>
        <dbReference type="ARBA" id="ARBA00022670"/>
    </source>
</evidence>
<reference evidence="16 17" key="1">
    <citation type="journal article" date="2018" name="Front. Microbiol.">
        <title>Description and Comparative Genomics of Macrococcus caseolyticus subsp. hominis subsp. nov., Macrococcus goetzii sp. nov., Macrococcus epidermidis sp. nov., and Macrococcus bohemicus sp. nov., Novel Macrococci From Human Clinical Material With Virulence Potential and Suspected Uptake of Foreign DNA by Natural Transformation.</title>
        <authorList>
            <person name="Maslanova I."/>
            <person name="Wertheimer Z."/>
            <person name="Sedlacek I."/>
            <person name="Svec P."/>
            <person name="Indrakova A."/>
            <person name="Kovarovic V."/>
            <person name="Schumann P."/>
            <person name="Sproer C."/>
            <person name="Kralova S."/>
            <person name="Sedo O."/>
            <person name="Kristofova L."/>
            <person name="Vrbovska V."/>
            <person name="Fuzik T."/>
            <person name="Petras P."/>
            <person name="Zdrahal Z."/>
            <person name="Ruzickova V."/>
            <person name="Doskar J."/>
            <person name="Pantucek R."/>
        </authorList>
    </citation>
    <scope>NUCLEOTIDE SEQUENCE [LARGE SCALE GENOMIC DNA]</scope>
    <source>
        <strain evidence="16 17">01/688</strain>
    </source>
</reference>
<organism evidence="16 17">
    <name type="scientific">Macrococcus epidermidis</name>
    <dbReference type="NCBI Taxonomy" id="1902580"/>
    <lineage>
        <taxon>Bacteria</taxon>
        <taxon>Bacillati</taxon>
        <taxon>Bacillota</taxon>
        <taxon>Bacilli</taxon>
        <taxon>Bacillales</taxon>
        <taxon>Staphylococcaceae</taxon>
        <taxon>Macrococcus</taxon>
    </lineage>
</organism>
<sequence length="500" mass="53779">MTKKFITPLLASLVASTTFMTPVSHAAEDTNVKVTTPAQAIESLKTLPNGKKAKKFAKYYNVTDVTKDALGYTHYTLQPKVHGKLTNALAIKVHTDAKGKVVLINGDTNTALPAPVNTVTLSKAQAIDNAFTAIQTTQAEAKNMTGDVVKSVELTIDTKKNIYVYNVELITTTPAINNVVVSINAENGHIENVTNKMENIATTGLGLGVVGSYKSINITNENNAYLLVDTTHTGQISTYAFNNTTKMADIITDTDKTFNAADQRAAVDAHYYAGRVYNYYKNVHNRDSYNNLGSAIPSIVHVNSINTTNDYRNNAGWAGDKMIYGDGDGTTFRATSGALDVVAHEITHGVTASSAKLAYSGQSGALNESISDTFGYFNDPTDWWIGEDIYTPAIANDGVRSISNPELNGMPTNMSQYVDTTSDNGGIHTNMGIPNKAAYYTISAIGKDKAEKVYYRALTTYLTSNATFADAKQALTQAAQDLYGATVAAQVTDAWNKVGV</sequence>
<dbReference type="PANTHER" id="PTHR33794:SF1">
    <property type="entry name" value="BACILLOLYSIN"/>
    <property type="match status" value="1"/>
</dbReference>
<dbReference type="InterPro" id="IPR011096">
    <property type="entry name" value="FTP_domain"/>
</dbReference>
<comment type="subcellular location">
    <subcellularLocation>
        <location evidence="11">Secreted</location>
    </subcellularLocation>
</comment>
<keyword evidence="7 11" id="KW-0862">Zinc</keyword>
<keyword evidence="8 11" id="KW-0482">Metalloprotease</keyword>
<feature type="signal peptide" evidence="11">
    <location>
        <begin position="1"/>
        <end position="26"/>
    </location>
</feature>
<evidence type="ECO:0000259" key="14">
    <source>
        <dbReference type="Pfam" id="PF03413"/>
    </source>
</evidence>
<dbReference type="Gene3D" id="3.10.170.10">
    <property type="match status" value="1"/>
</dbReference>
<evidence type="ECO:0000256" key="1">
    <source>
        <dbReference type="ARBA" id="ARBA00001947"/>
    </source>
</evidence>
<evidence type="ECO:0000313" key="16">
    <source>
        <dbReference type="EMBL" id="RAK44088.1"/>
    </source>
</evidence>
<keyword evidence="3 11" id="KW-0645">Protease</keyword>
<dbReference type="InterPro" id="IPR050728">
    <property type="entry name" value="Zinc_Metalloprotease_M4"/>
</dbReference>
<protein>
    <recommendedName>
        <fullName evidence="11">Neutral metalloproteinase</fullName>
        <ecNumber evidence="11">3.4.24.-</ecNumber>
    </recommendedName>
</protein>
<keyword evidence="11" id="KW-0964">Secreted</keyword>
<accession>A0A327ZSU6</accession>
<dbReference type="InterPro" id="IPR013856">
    <property type="entry name" value="Peptidase_M4_domain"/>
</dbReference>
<feature type="domain" description="Peptidase M4 C-terminal" evidence="13">
    <location>
        <begin position="355"/>
        <end position="500"/>
    </location>
</feature>
<evidence type="ECO:0000256" key="9">
    <source>
        <dbReference type="ARBA" id="ARBA00023145"/>
    </source>
</evidence>
<name>A0A327ZSU6_9STAP</name>
<keyword evidence="5 11" id="KW-0732">Signal</keyword>
<dbReference type="GO" id="GO:0006508">
    <property type="term" value="P:proteolysis"/>
    <property type="evidence" value="ECO:0007669"/>
    <property type="project" value="UniProtKB-KW"/>
</dbReference>
<dbReference type="PANTHER" id="PTHR33794">
    <property type="entry name" value="BACILLOLYSIN"/>
    <property type="match status" value="1"/>
</dbReference>
<keyword evidence="17" id="KW-1185">Reference proteome</keyword>
<feature type="chain" id="PRO_5023160461" description="Neutral metalloproteinase" evidence="11">
    <location>
        <begin position="27"/>
        <end position="500"/>
    </location>
</feature>
<evidence type="ECO:0000256" key="10">
    <source>
        <dbReference type="PIRSR" id="PIRSR623612-1"/>
    </source>
</evidence>
<dbReference type="EMBL" id="PZJH01000005">
    <property type="protein sequence ID" value="RAK44088.1"/>
    <property type="molecule type" value="Genomic_DNA"/>
</dbReference>
<dbReference type="CDD" id="cd09597">
    <property type="entry name" value="M4_TLP"/>
    <property type="match status" value="1"/>
</dbReference>
<feature type="domain" description="FTP" evidence="15">
    <location>
        <begin position="60"/>
        <end position="107"/>
    </location>
</feature>
<proteinExistence type="inferred from homology"/>
<keyword evidence="4" id="KW-0479">Metal-binding</keyword>
<evidence type="ECO:0000259" key="15">
    <source>
        <dbReference type="Pfam" id="PF07504"/>
    </source>
</evidence>
<evidence type="ECO:0000256" key="11">
    <source>
        <dbReference type="RuleBase" id="RU366073"/>
    </source>
</evidence>
<dbReference type="RefSeq" id="WP_111716581.1">
    <property type="nucleotide sequence ID" value="NZ_JBHSSR010000015.1"/>
</dbReference>
<gene>
    <name evidence="16" type="ORF">BHU61_09945</name>
</gene>
<feature type="domain" description="Peptidase M4" evidence="12">
    <location>
        <begin position="204"/>
        <end position="351"/>
    </location>
</feature>
<comment type="caution">
    <text evidence="16">The sequence shown here is derived from an EMBL/GenBank/DDBJ whole genome shotgun (WGS) entry which is preliminary data.</text>
</comment>
<evidence type="ECO:0000256" key="2">
    <source>
        <dbReference type="ARBA" id="ARBA00009388"/>
    </source>
</evidence>
<comment type="function">
    <text evidence="11">Extracellular zinc metalloprotease.</text>
</comment>
<feature type="domain" description="PepSY" evidence="14">
    <location>
        <begin position="121"/>
        <end position="193"/>
    </location>
</feature>
<evidence type="ECO:0000256" key="6">
    <source>
        <dbReference type="ARBA" id="ARBA00022801"/>
    </source>
</evidence>
<comment type="cofactor">
    <cofactor evidence="1 11">
        <name>Zn(2+)</name>
        <dbReference type="ChEBI" id="CHEBI:29105"/>
    </cofactor>
</comment>
<dbReference type="InterPro" id="IPR025711">
    <property type="entry name" value="PepSY"/>
</dbReference>
<evidence type="ECO:0000259" key="13">
    <source>
        <dbReference type="Pfam" id="PF02868"/>
    </source>
</evidence>
<dbReference type="Gene3D" id="1.10.390.10">
    <property type="entry name" value="Neutral Protease Domain 2"/>
    <property type="match status" value="1"/>
</dbReference>
<dbReference type="GO" id="GO:0046872">
    <property type="term" value="F:metal ion binding"/>
    <property type="evidence" value="ECO:0007669"/>
    <property type="project" value="UniProtKB-UniRule"/>
</dbReference>
<evidence type="ECO:0000256" key="8">
    <source>
        <dbReference type="ARBA" id="ARBA00023049"/>
    </source>
</evidence>
<dbReference type="InterPro" id="IPR027268">
    <property type="entry name" value="Peptidase_M4/M1_CTD_sf"/>
</dbReference>
<evidence type="ECO:0000256" key="5">
    <source>
        <dbReference type="ARBA" id="ARBA00022729"/>
    </source>
</evidence>
<evidence type="ECO:0000256" key="4">
    <source>
        <dbReference type="ARBA" id="ARBA00022723"/>
    </source>
</evidence>
<evidence type="ECO:0000259" key="12">
    <source>
        <dbReference type="Pfam" id="PF01447"/>
    </source>
</evidence>
<comment type="similarity">
    <text evidence="2 11">Belongs to the peptidase M4 family.</text>
</comment>
<evidence type="ECO:0000313" key="17">
    <source>
        <dbReference type="Proteomes" id="UP000249808"/>
    </source>
</evidence>